<dbReference type="Pfam" id="PF16884">
    <property type="entry name" value="ADH_N_2"/>
    <property type="match status" value="1"/>
</dbReference>
<name>A0A6B9G5V9_PANCY</name>
<accession>A0A6B9G5V9</accession>
<evidence type="ECO:0008006" key="6">
    <source>
        <dbReference type="Google" id="ProtNLM"/>
    </source>
</evidence>
<organism evidence="4 5">
    <name type="scientific">Pantoea cypripedii</name>
    <name type="common">Pectobacterium cypripedii</name>
    <name type="synonym">Erwinia cypripedii</name>
    <dbReference type="NCBI Taxonomy" id="55209"/>
    <lineage>
        <taxon>Bacteria</taxon>
        <taxon>Pseudomonadati</taxon>
        <taxon>Pseudomonadota</taxon>
        <taxon>Gammaproteobacteria</taxon>
        <taxon>Enterobacterales</taxon>
        <taxon>Erwiniaceae</taxon>
        <taxon>Pantoea</taxon>
    </lineage>
</organism>
<proteinExistence type="predicted"/>
<dbReference type="Gene3D" id="3.40.50.720">
    <property type="entry name" value="NAD(P)-binding Rossmann-like Domain"/>
    <property type="match status" value="1"/>
</dbReference>
<dbReference type="Proteomes" id="UP000502005">
    <property type="component" value="Plasmid pNE1B"/>
</dbReference>
<evidence type="ECO:0000313" key="5">
    <source>
        <dbReference type="Proteomes" id="UP000502005"/>
    </source>
</evidence>
<geneLocation type="plasmid" evidence="5">
    <name>pne1b</name>
</geneLocation>
<gene>
    <name evidence="4" type="ORF">CUN67_26105</name>
</gene>
<dbReference type="SUPFAM" id="SSF51735">
    <property type="entry name" value="NAD(P)-binding Rossmann-fold domains"/>
    <property type="match status" value="1"/>
</dbReference>
<dbReference type="Gene3D" id="3.90.180.10">
    <property type="entry name" value="Medium-chain alcohol dehydrogenases, catalytic domain"/>
    <property type="match status" value="1"/>
</dbReference>
<sequence length="381" mass="41838">MQSDNVTSSITLPASYRKWVVSGATGAPDLKKEHFRQVECEIPSLMDGEALIRVKMINVHSATRLRILRGMIATGQTDLNNYACAEVVSSRDPAFCVGDVIACQAGWQEYQVISSRDLPVGFAEPNNLVKALNGTHSPWVYVFRPAMVQMWPASTLMEIFGTSGMTAWFGLQQNGPMLTRDTVAVAATTGSVGSIVAQIAKAAGCRVVGFAGGAERCTWVTTTLGIDDCIDYTSPDLDKALRKVFPEGIDLFSDGVGGDLTERVTRLMNRHSRLFSYGSAASYYAPSIGSAPEVRPTMRQNFGITEEVERRLSERHIRSHVWTVDQFYHQRLQAEDALSQLLLSGQLKPNSHTVDGFEHLPAAITGMYRSRQPGKLQIAFK</sequence>
<keyword evidence="4" id="KW-0614">Plasmid</keyword>
<dbReference type="SUPFAM" id="SSF50129">
    <property type="entry name" value="GroES-like"/>
    <property type="match status" value="1"/>
</dbReference>
<dbReference type="GO" id="GO:0016628">
    <property type="term" value="F:oxidoreductase activity, acting on the CH-CH group of donors, NAD or NADP as acceptor"/>
    <property type="evidence" value="ECO:0007669"/>
    <property type="project" value="InterPro"/>
</dbReference>
<dbReference type="PANTHER" id="PTHR43205:SF7">
    <property type="entry name" value="PROSTAGLANDIN REDUCTASE 1"/>
    <property type="match status" value="1"/>
</dbReference>
<evidence type="ECO:0000259" key="3">
    <source>
        <dbReference type="Pfam" id="PF16884"/>
    </source>
</evidence>
<feature type="domain" description="Alcohol dehydrogenase-like C-terminal" evidence="2">
    <location>
        <begin position="192"/>
        <end position="279"/>
    </location>
</feature>
<dbReference type="AlphaFoldDB" id="A0A6B9G5V9"/>
<evidence type="ECO:0000256" key="1">
    <source>
        <dbReference type="ARBA" id="ARBA00023002"/>
    </source>
</evidence>
<feature type="domain" description="Oxidoreductase N-terminal" evidence="3">
    <location>
        <begin position="31"/>
        <end position="117"/>
    </location>
</feature>
<protein>
    <recommendedName>
        <fullName evidence="6">NADP-dependent oxidoreductase</fullName>
    </recommendedName>
</protein>
<dbReference type="InterPro" id="IPR041694">
    <property type="entry name" value="ADH_N_2"/>
</dbReference>
<dbReference type="Pfam" id="PF00107">
    <property type="entry name" value="ADH_zinc_N"/>
    <property type="match status" value="1"/>
</dbReference>
<keyword evidence="1" id="KW-0560">Oxidoreductase</keyword>
<dbReference type="CDD" id="cd05288">
    <property type="entry name" value="PGDH"/>
    <property type="match status" value="1"/>
</dbReference>
<evidence type="ECO:0000259" key="2">
    <source>
        <dbReference type="Pfam" id="PF00107"/>
    </source>
</evidence>
<dbReference type="InterPro" id="IPR045010">
    <property type="entry name" value="MDR_fam"/>
</dbReference>
<dbReference type="InterPro" id="IPR013149">
    <property type="entry name" value="ADH-like_C"/>
</dbReference>
<dbReference type="InterPro" id="IPR036291">
    <property type="entry name" value="NAD(P)-bd_dom_sf"/>
</dbReference>
<dbReference type="EMBL" id="CP024770">
    <property type="protein sequence ID" value="QGY32448.1"/>
    <property type="molecule type" value="Genomic_DNA"/>
</dbReference>
<evidence type="ECO:0000313" key="4">
    <source>
        <dbReference type="EMBL" id="QGY32448.1"/>
    </source>
</evidence>
<dbReference type="PANTHER" id="PTHR43205">
    <property type="entry name" value="PROSTAGLANDIN REDUCTASE"/>
    <property type="match status" value="1"/>
</dbReference>
<dbReference type="InterPro" id="IPR011032">
    <property type="entry name" value="GroES-like_sf"/>
</dbReference>
<dbReference type="RefSeq" id="WP_208718334.1">
    <property type="nucleotide sequence ID" value="NZ_CP024770.1"/>
</dbReference>
<reference evidence="4 5" key="1">
    <citation type="submission" date="2017-11" db="EMBL/GenBank/DDBJ databases">
        <title>Genome sequence of Pantoea cypripedii NE1.</title>
        <authorList>
            <person name="Nascimento F.X."/>
        </authorList>
    </citation>
    <scope>NUCLEOTIDE SEQUENCE [LARGE SCALE GENOMIC DNA]</scope>
    <source>
        <strain evidence="4 5">NE1</strain>
        <plasmid evidence="5">pne1b</plasmid>
    </source>
</reference>